<name>A7REN5_NEMVE</name>
<dbReference type="AlphaFoldDB" id="A7REN5"/>
<dbReference type="PhylomeDB" id="A7REN5"/>
<accession>A7REN5</accession>
<organism evidence="3 4">
    <name type="scientific">Nematostella vectensis</name>
    <name type="common">Starlet sea anemone</name>
    <dbReference type="NCBI Taxonomy" id="45351"/>
    <lineage>
        <taxon>Eukaryota</taxon>
        <taxon>Metazoa</taxon>
        <taxon>Cnidaria</taxon>
        <taxon>Anthozoa</taxon>
        <taxon>Hexacorallia</taxon>
        <taxon>Actiniaria</taxon>
        <taxon>Edwardsiidae</taxon>
        <taxon>Nematostella</taxon>
    </lineage>
</organism>
<evidence type="ECO:0000259" key="2">
    <source>
        <dbReference type="Pfam" id="PF20231"/>
    </source>
</evidence>
<dbReference type="InterPro" id="IPR046496">
    <property type="entry name" value="DUF6589"/>
</dbReference>
<proteinExistence type="predicted"/>
<dbReference type="Pfam" id="PF20231">
    <property type="entry name" value="DUF6589"/>
    <property type="match status" value="1"/>
</dbReference>
<evidence type="ECO:0000256" key="1">
    <source>
        <dbReference type="SAM" id="MobiDB-lite"/>
    </source>
</evidence>
<feature type="region of interest" description="Disordered" evidence="1">
    <location>
        <begin position="1"/>
        <end position="37"/>
    </location>
</feature>
<dbReference type="HOGENOM" id="CLU_282341_0_0_1"/>
<feature type="domain" description="DUF6589" evidence="2">
    <location>
        <begin position="474"/>
        <end position="719"/>
    </location>
</feature>
<dbReference type="eggNOG" id="ENOG502SITK">
    <property type="taxonomic scope" value="Eukaryota"/>
</dbReference>
<dbReference type="InParanoid" id="A7REN5"/>
<dbReference type="STRING" id="45351.A7REN5"/>
<dbReference type="Proteomes" id="UP000001593">
    <property type="component" value="Unassembled WGS sequence"/>
</dbReference>
<keyword evidence="4" id="KW-1185">Reference proteome</keyword>
<reference evidence="3 4" key="1">
    <citation type="journal article" date="2007" name="Science">
        <title>Sea anemone genome reveals ancestral eumetazoan gene repertoire and genomic organization.</title>
        <authorList>
            <person name="Putnam N.H."/>
            <person name="Srivastava M."/>
            <person name="Hellsten U."/>
            <person name="Dirks B."/>
            <person name="Chapman J."/>
            <person name="Salamov A."/>
            <person name="Terry A."/>
            <person name="Shapiro H."/>
            <person name="Lindquist E."/>
            <person name="Kapitonov V.V."/>
            <person name="Jurka J."/>
            <person name="Genikhovich G."/>
            <person name="Grigoriev I.V."/>
            <person name="Lucas S.M."/>
            <person name="Steele R.E."/>
            <person name="Finnerty J.R."/>
            <person name="Technau U."/>
            <person name="Martindale M.Q."/>
            <person name="Rokhsar D.S."/>
        </authorList>
    </citation>
    <scope>NUCLEOTIDE SEQUENCE [LARGE SCALE GENOMIC DNA]</scope>
    <source>
        <strain evidence="4">CH2 X CH6</strain>
    </source>
</reference>
<protein>
    <recommendedName>
        <fullName evidence="2">DUF6589 domain-containing protein</fullName>
    </recommendedName>
</protein>
<sequence>MLKRAKTRYERELAGPNESRRKSQPANSPTTPKLTRSKTTPFNKEVCFFCDGPETYKSMFYNCRSLPAGESLRKAVTKSGNKKLAVKLNTAIASNDAHSIDIKYHHNCWLTKVSNVLRKPDSEAEVPVRMAGQIAAKVEFLTVTDISLSGGNIIPISQLQAAYKEILHANNVPDSNVHRKSLKQLLKDEIPDVDFHRPKRVNEPERVSVKIRRDQAIQIAEEQNEIDDDEMKTLFDAAALIRKSIKKCKKWEFTGSLEDITDENVLRELVSFFRWVIQGPFDLSLQHESKSNEVNKRAMSLTESTVAMFLSDRQRMEENDGIYLPPDIVKGRHVFFAIDNVDFAEDTPDGKPSDADKDGRWKMLHGFWGEMQREPKHTTLKPARQLEQDPQPKKITSIPVWSAYNSLVTEPIPTTRVGTAPLVAAPAHDWSTLLTVLMQAQDISVKVVGPTRKISLDLGLYQPAKKLQMARRDLNHLILRPGELHIVMAALRAIGSYIENSGIDTCWIESELYGPSTVKQILGGKHVKRAQTAHAITLQALFLMYHEAFADKENASSRQSLEESVTQLSNVCANGPKEAVKEAHDKLVSVIESQKLLEKMDAFDKGKEKYPLFKVVRQYMRMVMEMMTFIRAVRTGNWALHLEALEVFTTYFFAHDMLNYARMIPVYLAEMSRLEESDPEIYEEFRQGNWVVNKNPHVPFCSLGADNALEHVNRSMKDTSFVTGRGDRHRKIKLGPIVRVLGPAKTAALPGFHAWSGADVTGSFAGKAKMLCWKAFIDADQDSITALADLGTSDVPHGTTYAGIEKLVCKLYQPNTRITKVKDLRWLLFRKKQAESERLPPTLAALREATKRAHYQRMVWNSDTLANPELPLPSDYGWKLEADLWMWKITRRTIPHVDGQNLQISQEQAPYSFPPGHHKNQMPHLNYQELVTKASLKTRSRHPLAFQRGSKLANLSYRCKKEEKSLEKFDLETRKWEERFEVEGNIENEMFSEATVEGHCRKQVQMHEVAKQLASKFQEKAPTEIGHCFSYNHIFYSEMDGEPITVDEFVPGSIKREYDENSLKCLDESEIKFLRDDEGLPYILWKDEFESEELAEFLKDLPTYSVC</sequence>
<dbReference type="EMBL" id="DS469507">
    <property type="protein sequence ID" value="EDO49941.1"/>
    <property type="molecule type" value="Genomic_DNA"/>
</dbReference>
<dbReference type="PANTHER" id="PTHR47018:SF3">
    <property type="entry name" value="MYCBP-ASSOCIATED PROTEIN"/>
    <property type="match status" value="1"/>
</dbReference>
<feature type="compositionally biased region" description="Basic and acidic residues" evidence="1">
    <location>
        <begin position="7"/>
        <end position="21"/>
    </location>
</feature>
<dbReference type="OMA" id="GFHAWSG"/>
<gene>
    <name evidence="3" type="ORF">NEMVEDRAFT_v1g196074</name>
</gene>
<dbReference type="PANTHER" id="PTHR47018">
    <property type="entry name" value="CXC DOMAIN-CONTAINING PROTEIN-RELATED"/>
    <property type="match status" value="1"/>
</dbReference>
<evidence type="ECO:0000313" key="4">
    <source>
        <dbReference type="Proteomes" id="UP000001593"/>
    </source>
</evidence>
<feature type="compositionally biased region" description="Polar residues" evidence="1">
    <location>
        <begin position="24"/>
        <end position="37"/>
    </location>
</feature>
<evidence type="ECO:0000313" key="3">
    <source>
        <dbReference type="EMBL" id="EDO49941.1"/>
    </source>
</evidence>